<comment type="pathway">
    <text evidence="7">Carbohydrate degradation; 2-deoxy-D-ribose 1-phosphate degradation; D-glyceraldehyde 3-phosphate and acetaldehyde from 2-deoxy-alpha-D-ribose 1-phosphate: step 2/2.</text>
</comment>
<dbReference type="UniPathway" id="UPA00002">
    <property type="reaction ID" value="UER00468"/>
</dbReference>
<dbReference type="AlphaFoldDB" id="A0A1V4IKD2"/>
<comment type="similarity">
    <text evidence="1 7">Belongs to the DeoC/FbaB aldolase family. DeoC type 1 subfamily.</text>
</comment>
<feature type="active site" description="Schiff-base intermediate with acetaldehyde" evidence="7">
    <location>
        <position position="152"/>
    </location>
</feature>
<keyword evidence="9" id="KW-1185">Reference proteome</keyword>
<dbReference type="FunFam" id="3.20.20.70:FF:000044">
    <property type="entry name" value="Deoxyribose-phosphate aldolase"/>
    <property type="match status" value="1"/>
</dbReference>
<dbReference type="Pfam" id="PF01791">
    <property type="entry name" value="DeoC"/>
    <property type="match status" value="1"/>
</dbReference>
<feature type="active site" description="Proton donor/acceptor" evidence="7">
    <location>
        <position position="181"/>
    </location>
</feature>
<dbReference type="SUPFAM" id="SSF51569">
    <property type="entry name" value="Aldolase"/>
    <property type="match status" value="1"/>
</dbReference>
<dbReference type="Proteomes" id="UP000190080">
    <property type="component" value="Unassembled WGS sequence"/>
</dbReference>
<sequence>MKLEKYIDHTLLKPEASKEQILKVCKEAKEYGFASVCVNPCYTALVHNELQDTDVKTCVVIGFPLGANTKEVKAFEAAQCIELGAQEVDMVINVGAVKSNDYKLVEQDISAVVNAAKGKALVKVIIETCLLTDEEKKQVCIIAKKCGADFVKTSTGFSTAGAKASDVSLMRECVGKEMGVKASGGIRDYKTTMEMIEAGASRIGASAGIAIISEANKM</sequence>
<evidence type="ECO:0000313" key="8">
    <source>
        <dbReference type="EMBL" id="OPJ60492.1"/>
    </source>
</evidence>
<comment type="caution">
    <text evidence="8">The sequence shown here is derived from an EMBL/GenBank/DDBJ whole genome shotgun (WGS) entry which is preliminary data.</text>
</comment>
<dbReference type="GO" id="GO:0009264">
    <property type="term" value="P:deoxyribonucleotide catabolic process"/>
    <property type="evidence" value="ECO:0007669"/>
    <property type="project" value="UniProtKB-UniRule"/>
</dbReference>
<evidence type="ECO:0000256" key="3">
    <source>
        <dbReference type="ARBA" id="ARBA00023239"/>
    </source>
</evidence>
<dbReference type="EMBL" id="MZGV01000031">
    <property type="protein sequence ID" value="OPJ60492.1"/>
    <property type="molecule type" value="Genomic_DNA"/>
</dbReference>
<dbReference type="PIRSF" id="PIRSF001357">
    <property type="entry name" value="DeoC"/>
    <property type="match status" value="1"/>
</dbReference>
<reference evidence="8 9" key="1">
    <citation type="submission" date="2017-03" db="EMBL/GenBank/DDBJ databases">
        <title>Genome sequence of Clostridium oryzae DSM 28571.</title>
        <authorList>
            <person name="Poehlein A."/>
            <person name="Daniel R."/>
        </authorList>
    </citation>
    <scope>NUCLEOTIDE SEQUENCE [LARGE SCALE GENOMIC DNA]</scope>
    <source>
        <strain evidence="8 9">DSM 28571</strain>
    </source>
</reference>
<gene>
    <name evidence="8" type="primary">deoC1</name>
    <name evidence="7" type="synonym">deoC</name>
    <name evidence="8" type="ORF">CLORY_28010</name>
</gene>
<dbReference type="PANTHER" id="PTHR10889">
    <property type="entry name" value="DEOXYRIBOSE-PHOSPHATE ALDOLASE"/>
    <property type="match status" value="1"/>
</dbReference>
<dbReference type="STRING" id="1450648.CLORY_28010"/>
<comment type="catalytic activity">
    <reaction evidence="5 7">
        <text>2-deoxy-D-ribose 5-phosphate = D-glyceraldehyde 3-phosphate + acetaldehyde</text>
        <dbReference type="Rhea" id="RHEA:12821"/>
        <dbReference type="ChEBI" id="CHEBI:15343"/>
        <dbReference type="ChEBI" id="CHEBI:59776"/>
        <dbReference type="ChEBI" id="CHEBI:62877"/>
        <dbReference type="EC" id="4.1.2.4"/>
    </reaction>
</comment>
<name>A0A1V4IKD2_9CLOT</name>
<keyword evidence="3 7" id="KW-0456">Lyase</keyword>
<evidence type="ECO:0000256" key="2">
    <source>
        <dbReference type="ARBA" id="ARBA00022490"/>
    </source>
</evidence>
<dbReference type="NCBIfam" id="TIGR00126">
    <property type="entry name" value="deoC"/>
    <property type="match status" value="1"/>
</dbReference>
<dbReference type="HAMAP" id="MF_00114">
    <property type="entry name" value="DeoC_type1"/>
    <property type="match status" value="1"/>
</dbReference>
<dbReference type="InterPro" id="IPR013785">
    <property type="entry name" value="Aldolase_TIM"/>
</dbReference>
<accession>A0A1V4IKD2</accession>
<keyword evidence="4 7" id="KW-0704">Schiff base</keyword>
<dbReference type="GO" id="GO:0016052">
    <property type="term" value="P:carbohydrate catabolic process"/>
    <property type="evidence" value="ECO:0007669"/>
    <property type="project" value="TreeGrafter"/>
</dbReference>
<dbReference type="SMART" id="SM01133">
    <property type="entry name" value="DeoC"/>
    <property type="match status" value="1"/>
</dbReference>
<evidence type="ECO:0000313" key="9">
    <source>
        <dbReference type="Proteomes" id="UP000190080"/>
    </source>
</evidence>
<comment type="subcellular location">
    <subcellularLocation>
        <location evidence="7">Cytoplasm</location>
    </subcellularLocation>
</comment>
<dbReference type="InterPro" id="IPR002915">
    <property type="entry name" value="DeoC/FbaB/LacD_aldolase"/>
</dbReference>
<protein>
    <recommendedName>
        <fullName evidence="7">Deoxyribose-phosphate aldolase</fullName>
        <shortName evidence="7">DERA</shortName>
        <ecNumber evidence="7">4.1.2.4</ecNumber>
    </recommendedName>
    <alternativeName>
        <fullName evidence="7">2-deoxy-D-ribose 5-phosphate aldolase</fullName>
    </alternativeName>
    <alternativeName>
        <fullName evidence="7">Phosphodeoxyriboaldolase</fullName>
        <shortName evidence="7">Deoxyriboaldolase</shortName>
    </alternativeName>
</protein>
<organism evidence="8 9">
    <name type="scientific">Clostridium oryzae</name>
    <dbReference type="NCBI Taxonomy" id="1450648"/>
    <lineage>
        <taxon>Bacteria</taxon>
        <taxon>Bacillati</taxon>
        <taxon>Bacillota</taxon>
        <taxon>Clostridia</taxon>
        <taxon>Eubacteriales</taxon>
        <taxon>Clostridiaceae</taxon>
        <taxon>Clostridium</taxon>
    </lineage>
</organism>
<evidence type="ECO:0000256" key="6">
    <source>
        <dbReference type="ARBA" id="ARBA00056337"/>
    </source>
</evidence>
<dbReference type="EC" id="4.1.2.4" evidence="7"/>
<dbReference type="OrthoDB" id="9778711at2"/>
<dbReference type="GO" id="GO:0005737">
    <property type="term" value="C:cytoplasm"/>
    <property type="evidence" value="ECO:0007669"/>
    <property type="project" value="UniProtKB-SubCell"/>
</dbReference>
<evidence type="ECO:0000256" key="5">
    <source>
        <dbReference type="ARBA" id="ARBA00048791"/>
    </source>
</evidence>
<evidence type="ECO:0000256" key="1">
    <source>
        <dbReference type="ARBA" id="ARBA00010936"/>
    </source>
</evidence>
<proteinExistence type="inferred from homology"/>
<keyword evidence="2 7" id="KW-0963">Cytoplasm</keyword>
<dbReference type="InterPro" id="IPR011343">
    <property type="entry name" value="DeoC"/>
</dbReference>
<dbReference type="GO" id="GO:0004139">
    <property type="term" value="F:deoxyribose-phosphate aldolase activity"/>
    <property type="evidence" value="ECO:0007669"/>
    <property type="project" value="UniProtKB-UniRule"/>
</dbReference>
<dbReference type="PANTHER" id="PTHR10889:SF1">
    <property type="entry name" value="DEOXYRIBOSE-PHOSPHATE ALDOLASE"/>
    <property type="match status" value="1"/>
</dbReference>
<dbReference type="RefSeq" id="WP_079425500.1">
    <property type="nucleotide sequence ID" value="NZ_MZGV01000031.1"/>
</dbReference>
<dbReference type="Gene3D" id="3.20.20.70">
    <property type="entry name" value="Aldolase class I"/>
    <property type="match status" value="1"/>
</dbReference>
<dbReference type="CDD" id="cd00959">
    <property type="entry name" value="DeoC"/>
    <property type="match status" value="1"/>
</dbReference>
<feature type="active site" description="Proton donor/acceptor" evidence="7">
    <location>
        <position position="89"/>
    </location>
</feature>
<comment type="function">
    <text evidence="6 7">Catalyzes a reversible aldol reaction between acetaldehyde and D-glyceraldehyde 3-phosphate to generate 2-deoxy-D-ribose 5-phosphate.</text>
</comment>
<evidence type="ECO:0000256" key="4">
    <source>
        <dbReference type="ARBA" id="ARBA00023270"/>
    </source>
</evidence>
<dbReference type="InterPro" id="IPR028581">
    <property type="entry name" value="DeoC_typeI"/>
</dbReference>
<evidence type="ECO:0000256" key="7">
    <source>
        <dbReference type="HAMAP-Rule" id="MF_00114"/>
    </source>
</evidence>
<dbReference type="GO" id="GO:0006018">
    <property type="term" value="P:2-deoxyribose 1-phosphate catabolic process"/>
    <property type="evidence" value="ECO:0007669"/>
    <property type="project" value="UniProtKB-UniRule"/>
</dbReference>